<dbReference type="AlphaFoldDB" id="A0A0F5PPI4"/>
<sequence>MDGHGLSSDGALQPGDHCESRDDIQMVHLIEEQSRIYPFGWWLRGGCCEFGLPQFLSSGLAGFTWVYTTSYSSTDRAAIWDAIRSGRVSTSDQKDLGYFTINGAVQGSVLNVIHGSSLQLELVQFPVTEQKCTRIMVFNKNQEVVYTVTNPPTSVTYWNTRAPSTDDFYVGKFEFTKMDGSGLSEVWANPVFINVQ</sequence>
<reference evidence="1 2" key="1">
    <citation type="submission" date="2008-07" db="EMBL/GenBank/DDBJ databases">
        <authorList>
            <person name="Gonzalez J."/>
            <person name="Sokolova T."/>
            <person name="Ferriera S."/>
            <person name="Johnson J."/>
            <person name="Kravitz S."/>
            <person name="Beeson K."/>
            <person name="Sutton G."/>
            <person name="Rogers Y.-H."/>
            <person name="Friedman R."/>
            <person name="Frazier M."/>
            <person name="Venter J.C."/>
        </authorList>
    </citation>
    <scope>NUCLEOTIDE SEQUENCE [LARGE SCALE GENOMIC DNA]</scope>
    <source>
        <strain evidence="1 2">DSM 12653</strain>
    </source>
</reference>
<proteinExistence type="predicted"/>
<evidence type="ECO:0000313" key="2">
    <source>
        <dbReference type="Proteomes" id="UP000010146"/>
    </source>
</evidence>
<dbReference type="EMBL" id="ABXP02000030">
    <property type="protein sequence ID" value="KKC30562.1"/>
    <property type="molecule type" value="Genomic_DNA"/>
</dbReference>
<evidence type="ECO:0000313" key="1">
    <source>
        <dbReference type="EMBL" id="KKC30562.1"/>
    </source>
</evidence>
<reference evidence="2" key="3">
    <citation type="submission" date="2015-02" db="EMBL/GenBank/DDBJ databases">
        <title>Genome analysis of three genomes within the thermophilic hydrogenogenic bacterial species Caldanaerobacter subterraneus.</title>
        <authorList>
            <person name="Sant'Anna F.H."/>
            <person name="Lebedinsky A."/>
            <person name="Sokolova T."/>
            <person name="Robb F.T."/>
            <person name="Gonzalez J.M."/>
        </authorList>
    </citation>
    <scope>NUCLEOTIDE SEQUENCE [LARGE SCALE GENOMIC DNA]</scope>
    <source>
        <strain evidence="2">DSM 12653</strain>
    </source>
</reference>
<accession>A0A0F5PPI4</accession>
<dbReference type="RefSeq" id="WP_132040789.1">
    <property type="nucleotide sequence ID" value="NZ_ABXP02000030.1"/>
</dbReference>
<gene>
    <name evidence="1" type="ORF">CDSM653_00417</name>
</gene>
<comment type="caution">
    <text evidence="1">The sequence shown here is derived from an EMBL/GenBank/DDBJ whole genome shotgun (WGS) entry which is preliminary data.</text>
</comment>
<reference evidence="1 2" key="2">
    <citation type="journal article" date="2015" name="BMC Genomics">
        <title>Analysis of three genomes within the thermophilic bacterial species Caldanaerobacter subterraneus with a focus on carbon monoxide dehydrogenase evolution and hydrolase diversity.</title>
        <authorList>
            <person name="Sant'Anna F.H."/>
            <person name="Lebedinsky A.V."/>
            <person name="Sokolova T.G."/>
            <person name="Robb F.T."/>
            <person name="Gonzalez J.M."/>
        </authorList>
    </citation>
    <scope>NUCLEOTIDE SEQUENCE [LARGE SCALE GENOMIC DNA]</scope>
    <source>
        <strain evidence="1 2">DSM 12653</strain>
    </source>
</reference>
<name>A0A0F5PPI4_9THEO</name>
<organism evidence="1 2">
    <name type="scientific">Caldanaerobacter subterraneus subsp. pacificus DSM 12653</name>
    <dbReference type="NCBI Taxonomy" id="391606"/>
    <lineage>
        <taxon>Bacteria</taxon>
        <taxon>Bacillati</taxon>
        <taxon>Bacillota</taxon>
        <taxon>Clostridia</taxon>
        <taxon>Thermoanaerobacterales</taxon>
        <taxon>Thermoanaerobacteraceae</taxon>
        <taxon>Caldanaerobacter</taxon>
    </lineage>
</organism>
<protein>
    <submittedName>
        <fullName evidence="1">Uncharacterized protein</fullName>
    </submittedName>
</protein>
<dbReference type="Proteomes" id="UP000010146">
    <property type="component" value="Unassembled WGS sequence"/>
</dbReference>